<protein>
    <submittedName>
        <fullName evidence="2">Helix-turn-helix domain-containing protein</fullName>
    </submittedName>
</protein>
<organism evidence="2">
    <name type="scientific">Moorena producens (strain JHB)</name>
    <dbReference type="NCBI Taxonomy" id="1454205"/>
    <lineage>
        <taxon>Bacteria</taxon>
        <taxon>Bacillati</taxon>
        <taxon>Cyanobacteriota</taxon>
        <taxon>Cyanophyceae</taxon>
        <taxon>Coleofasciculales</taxon>
        <taxon>Coleofasciculaceae</taxon>
        <taxon>Moorena</taxon>
    </lineage>
</organism>
<evidence type="ECO:0000313" key="2">
    <source>
        <dbReference type="EMBL" id="WAN69928.1"/>
    </source>
</evidence>
<proteinExistence type="predicted"/>
<dbReference type="Pfam" id="PF12323">
    <property type="entry name" value="HTH_OrfB_IS605"/>
    <property type="match status" value="1"/>
</dbReference>
<dbReference type="AlphaFoldDB" id="A0A9Q9SUK3"/>
<reference evidence="2" key="1">
    <citation type="journal article" date="2017" name="Proc. Natl. Acad. Sci. U.S.A.">
        <title>Comparative genomics uncovers the prolific and distinctive metabolic potential of the cyanobacterial genus Moorea.</title>
        <authorList>
            <person name="Leao T."/>
            <person name="Castelao G."/>
            <person name="Korobeynikov A."/>
            <person name="Monroe E.A."/>
            <person name="Podell S."/>
            <person name="Glukhov E."/>
            <person name="Allen E.E."/>
            <person name="Gerwick W.H."/>
            <person name="Gerwick L."/>
        </authorList>
    </citation>
    <scope>NUCLEOTIDE SEQUENCE</scope>
    <source>
        <strain evidence="2">JHB</strain>
    </source>
</reference>
<name>A0A9Q9SUK3_MOOP1</name>
<dbReference type="InterPro" id="IPR021027">
    <property type="entry name" value="Transposase_put_HTH"/>
</dbReference>
<dbReference type="Proteomes" id="UP000176944">
    <property type="component" value="Chromosome"/>
</dbReference>
<accession>A0A9Q9SUK3</accession>
<sequence length="77" mass="9257">MLTLTYEDKLIPSQKQIAVIEDILAVCIKVWNYALMERKDWYKSRKCAVNYCSLQHEYIIPEVKLLRLLRFENFVMS</sequence>
<gene>
    <name evidence="2" type="ORF">BJP36_38220</name>
</gene>
<reference evidence="2" key="2">
    <citation type="submission" date="2022-10" db="EMBL/GenBank/DDBJ databases">
        <authorList>
            <person name="Ngo T.-E."/>
        </authorList>
    </citation>
    <scope>NUCLEOTIDE SEQUENCE</scope>
    <source>
        <strain evidence="2">JHB</strain>
    </source>
</reference>
<dbReference type="EMBL" id="CP017708">
    <property type="protein sequence ID" value="WAN69928.1"/>
    <property type="molecule type" value="Genomic_DNA"/>
</dbReference>
<evidence type="ECO:0000259" key="1">
    <source>
        <dbReference type="Pfam" id="PF12323"/>
    </source>
</evidence>
<feature type="domain" description="Transposase putative helix-turn-helix" evidence="1">
    <location>
        <begin position="1"/>
        <end position="46"/>
    </location>
</feature>